<keyword evidence="1 4" id="KW-0812">Transmembrane</keyword>
<dbReference type="Gene3D" id="1.20.1250.20">
    <property type="entry name" value="MFS general substrate transporter like domains"/>
    <property type="match status" value="1"/>
</dbReference>
<dbReference type="EMBL" id="AMRM01000020">
    <property type="protein sequence ID" value="EKF17696.1"/>
    <property type="molecule type" value="Genomic_DNA"/>
</dbReference>
<dbReference type="PATRIC" id="fig|391937.3.peg.3410"/>
<evidence type="ECO:0000256" key="1">
    <source>
        <dbReference type="ARBA" id="ARBA00022692"/>
    </source>
</evidence>
<comment type="caution">
    <text evidence="6">The sequence shown here is derived from an EMBL/GenBank/DDBJ whole genome shotgun (WGS) entry which is preliminary data.</text>
</comment>
<dbReference type="PANTHER" id="PTHR42910">
    <property type="entry name" value="TRANSPORTER SCO4007-RELATED"/>
    <property type="match status" value="1"/>
</dbReference>
<feature type="transmembrane region" description="Helical" evidence="4">
    <location>
        <begin position="129"/>
        <end position="150"/>
    </location>
</feature>
<feature type="transmembrane region" description="Helical" evidence="4">
    <location>
        <begin position="205"/>
        <end position="225"/>
    </location>
</feature>
<feature type="transmembrane region" description="Helical" evidence="4">
    <location>
        <begin position="71"/>
        <end position="89"/>
    </location>
</feature>
<feature type="transmembrane region" description="Helical" evidence="4">
    <location>
        <begin position="272"/>
        <end position="289"/>
    </location>
</feature>
<dbReference type="PANTHER" id="PTHR42910:SF1">
    <property type="entry name" value="MAJOR FACILITATOR SUPERFAMILY (MFS) PROFILE DOMAIN-CONTAINING PROTEIN"/>
    <property type="match status" value="1"/>
</dbReference>
<feature type="transmembrane region" description="Helical" evidence="4">
    <location>
        <begin position="156"/>
        <end position="175"/>
    </location>
</feature>
<dbReference type="RefSeq" id="WP_008598208.1">
    <property type="nucleotide sequence ID" value="NZ_AMRM01000020.1"/>
</dbReference>
<feature type="transmembrane region" description="Helical" evidence="4">
    <location>
        <begin position="358"/>
        <end position="376"/>
    </location>
</feature>
<dbReference type="GO" id="GO:0022857">
    <property type="term" value="F:transmembrane transporter activity"/>
    <property type="evidence" value="ECO:0007669"/>
    <property type="project" value="InterPro"/>
</dbReference>
<proteinExistence type="predicted"/>
<feature type="domain" description="Major facilitator superfamily (MFS) profile" evidence="5">
    <location>
        <begin position="1"/>
        <end position="380"/>
    </location>
</feature>
<feature type="transmembrane region" description="Helical" evidence="4">
    <location>
        <begin position="237"/>
        <end position="260"/>
    </location>
</feature>
<feature type="transmembrane region" description="Helical" evidence="4">
    <location>
        <begin position="36"/>
        <end position="59"/>
    </location>
</feature>
<keyword evidence="3 4" id="KW-0472">Membrane</keyword>
<dbReference type="Pfam" id="PF07690">
    <property type="entry name" value="MFS_1"/>
    <property type="match status" value="1"/>
</dbReference>
<feature type="transmembrane region" description="Helical" evidence="4">
    <location>
        <begin position="95"/>
        <end position="117"/>
    </location>
</feature>
<keyword evidence="2 4" id="KW-1133">Transmembrane helix</keyword>
<organism evidence="6 7">
    <name type="scientific">Nitratireductor pacificus pht-3B</name>
    <dbReference type="NCBI Taxonomy" id="391937"/>
    <lineage>
        <taxon>Bacteria</taxon>
        <taxon>Pseudomonadati</taxon>
        <taxon>Pseudomonadota</taxon>
        <taxon>Alphaproteobacteria</taxon>
        <taxon>Hyphomicrobiales</taxon>
        <taxon>Phyllobacteriaceae</taxon>
        <taxon>Nitratireductor</taxon>
    </lineage>
</organism>
<protein>
    <submittedName>
        <fullName evidence="6">Major facilitator superfamily protein</fullName>
    </submittedName>
</protein>
<sequence length="398" mass="40836">MQSSLLTVLSLSAGLTAACSYYNQSMLGNISDDFGLSASIVVLVPALTQLGNALGVLLIAPMGDSVDRKKLLILTISCLVLALTMAAVAPSFHWLAAASFLIGLTASVPQQLVPLSVHLASPQARGRVTGIMLSGILIGLLFSRAISGFVADHWNWRAMFLLAAISIAAVTALLARRLPRTAPAGQITYAELIGSLRSLIVAHPCLLRISCAQALLFSALLGFWSTLPLTVQDGPDGLSSAGIGAIGLAGIGGVIAASYAGRCADRYGAGRIASSGLFIVLSSFVFLAYSGTAVWSMVIGLFLMDAGVQASHAANQSRVCALDPAARNRLNTVFMASVLIGGSLGAILGGMVFAWLGWLGVCGLGMAAISLSYLLLPGSVPLAGERQLTVPAKAGTGV</sequence>
<evidence type="ECO:0000259" key="5">
    <source>
        <dbReference type="PROSITE" id="PS50850"/>
    </source>
</evidence>
<feature type="transmembrane region" description="Helical" evidence="4">
    <location>
        <begin position="333"/>
        <end position="352"/>
    </location>
</feature>
<keyword evidence="7" id="KW-1185">Reference proteome</keyword>
<dbReference type="InterPro" id="IPR020846">
    <property type="entry name" value="MFS_dom"/>
</dbReference>
<dbReference type="OrthoDB" id="9815356at2"/>
<dbReference type="CDD" id="cd17324">
    <property type="entry name" value="MFS_NepI_like"/>
    <property type="match status" value="1"/>
</dbReference>
<evidence type="ECO:0000256" key="3">
    <source>
        <dbReference type="ARBA" id="ARBA00023136"/>
    </source>
</evidence>
<gene>
    <name evidence="6" type="ORF">NA2_16592</name>
</gene>
<accession>K2M6D7</accession>
<dbReference type="Proteomes" id="UP000006786">
    <property type="component" value="Unassembled WGS sequence"/>
</dbReference>
<dbReference type="InterPro" id="IPR011701">
    <property type="entry name" value="MFS"/>
</dbReference>
<dbReference type="STRING" id="391937.NA2_16592"/>
<evidence type="ECO:0000256" key="2">
    <source>
        <dbReference type="ARBA" id="ARBA00022989"/>
    </source>
</evidence>
<evidence type="ECO:0000313" key="6">
    <source>
        <dbReference type="EMBL" id="EKF17696.1"/>
    </source>
</evidence>
<reference evidence="6 7" key="1">
    <citation type="journal article" date="2012" name="J. Bacteriol.">
        <title>Genome Sequence of Nitratireductor pacificus Type Strain pht-3B.</title>
        <authorList>
            <person name="Lai Q."/>
            <person name="Li G."/>
            <person name="Shao Z."/>
        </authorList>
    </citation>
    <scope>NUCLEOTIDE SEQUENCE [LARGE SCALE GENOMIC DNA]</scope>
    <source>
        <strain evidence="7">pht-3B</strain>
    </source>
</reference>
<evidence type="ECO:0000256" key="4">
    <source>
        <dbReference type="SAM" id="Phobius"/>
    </source>
</evidence>
<name>K2M6D7_9HYPH</name>
<dbReference type="PROSITE" id="PS50850">
    <property type="entry name" value="MFS"/>
    <property type="match status" value="1"/>
</dbReference>
<dbReference type="eggNOG" id="COG2814">
    <property type="taxonomic scope" value="Bacteria"/>
</dbReference>
<dbReference type="InterPro" id="IPR036259">
    <property type="entry name" value="MFS_trans_sf"/>
</dbReference>
<dbReference type="SUPFAM" id="SSF103473">
    <property type="entry name" value="MFS general substrate transporter"/>
    <property type="match status" value="1"/>
</dbReference>
<evidence type="ECO:0000313" key="7">
    <source>
        <dbReference type="Proteomes" id="UP000006786"/>
    </source>
</evidence>
<dbReference type="AlphaFoldDB" id="K2M6D7"/>